<comment type="caution">
    <text evidence="11">The sequence shown here is derived from an EMBL/GenBank/DDBJ whole genome shotgun (WGS) entry which is preliminary data.</text>
</comment>
<dbReference type="SUPFAM" id="SSF57850">
    <property type="entry name" value="RING/U-box"/>
    <property type="match status" value="2"/>
</dbReference>
<dbReference type="GO" id="GO:0005737">
    <property type="term" value="C:cytoplasm"/>
    <property type="evidence" value="ECO:0007669"/>
    <property type="project" value="UniProtKB-ARBA"/>
</dbReference>
<dbReference type="AlphaFoldDB" id="A0AAE1B350"/>
<accession>A0AAE1B350</accession>
<dbReference type="InterPro" id="IPR046336">
    <property type="entry name" value="Lon_prtase_N_sf"/>
</dbReference>
<gene>
    <name evidence="11" type="ORF">RRG08_040616</name>
</gene>
<dbReference type="PROSITE" id="PS50089">
    <property type="entry name" value="ZF_RING_2"/>
    <property type="match status" value="2"/>
</dbReference>
<proteinExistence type="predicted"/>
<keyword evidence="1" id="KW-0479">Metal-binding</keyword>
<dbReference type="InterPro" id="IPR001841">
    <property type="entry name" value="Znf_RING"/>
</dbReference>
<dbReference type="Pfam" id="PF00097">
    <property type="entry name" value="zf-C3HC4"/>
    <property type="match status" value="1"/>
</dbReference>
<feature type="domain" description="RING-type" evidence="9">
    <location>
        <begin position="100"/>
        <end position="136"/>
    </location>
</feature>
<keyword evidence="12" id="KW-1185">Reference proteome</keyword>
<evidence type="ECO:0000256" key="2">
    <source>
        <dbReference type="ARBA" id="ARBA00022737"/>
    </source>
</evidence>
<dbReference type="PROSITE" id="PS50005">
    <property type="entry name" value="TPR"/>
    <property type="match status" value="1"/>
</dbReference>
<reference evidence="11" key="1">
    <citation type="journal article" date="2023" name="G3 (Bethesda)">
        <title>A reference genome for the long-term kleptoplast-retaining sea slug Elysia crispata morphotype clarki.</title>
        <authorList>
            <person name="Eastman K.E."/>
            <person name="Pendleton A.L."/>
            <person name="Shaikh M.A."/>
            <person name="Suttiyut T."/>
            <person name="Ogas R."/>
            <person name="Tomko P."/>
            <person name="Gavelis G."/>
            <person name="Widhalm J.R."/>
            <person name="Wisecaver J.H."/>
        </authorList>
    </citation>
    <scope>NUCLEOTIDE SEQUENCE</scope>
    <source>
        <strain evidence="11">ECLA1</strain>
    </source>
</reference>
<dbReference type="Proteomes" id="UP001283361">
    <property type="component" value="Unassembled WGS sequence"/>
</dbReference>
<name>A0AAE1B350_9GAST</name>
<keyword evidence="4 7" id="KW-0802">TPR repeat</keyword>
<evidence type="ECO:0000256" key="8">
    <source>
        <dbReference type="SAM" id="MobiDB-lite"/>
    </source>
</evidence>
<feature type="region of interest" description="Disordered" evidence="8">
    <location>
        <begin position="424"/>
        <end position="451"/>
    </location>
</feature>
<dbReference type="SUPFAM" id="SSF48452">
    <property type="entry name" value="TPR-like"/>
    <property type="match status" value="1"/>
</dbReference>
<dbReference type="PROSITE" id="PS00518">
    <property type="entry name" value="ZF_RING_1"/>
    <property type="match status" value="2"/>
</dbReference>
<dbReference type="Pfam" id="PF13432">
    <property type="entry name" value="TPR_16"/>
    <property type="match status" value="1"/>
</dbReference>
<evidence type="ECO:0008006" key="13">
    <source>
        <dbReference type="Google" id="ProtNLM"/>
    </source>
</evidence>
<feature type="repeat" description="TPR" evidence="7">
    <location>
        <begin position="167"/>
        <end position="200"/>
    </location>
</feature>
<dbReference type="Pfam" id="PF07719">
    <property type="entry name" value="TPR_2"/>
    <property type="match status" value="1"/>
</dbReference>
<dbReference type="InterPro" id="IPR003111">
    <property type="entry name" value="Lon_prtase_N"/>
</dbReference>
<evidence type="ECO:0000259" key="10">
    <source>
        <dbReference type="PROSITE" id="PS51787"/>
    </source>
</evidence>
<dbReference type="EMBL" id="JAWDGP010000623">
    <property type="protein sequence ID" value="KAK3798785.1"/>
    <property type="molecule type" value="Genomic_DNA"/>
</dbReference>
<dbReference type="InterPro" id="IPR017907">
    <property type="entry name" value="Znf_RING_CS"/>
</dbReference>
<dbReference type="Pfam" id="PF02190">
    <property type="entry name" value="LON_substr_bdg"/>
    <property type="match status" value="1"/>
</dbReference>
<dbReference type="SMART" id="SM00464">
    <property type="entry name" value="LON"/>
    <property type="match status" value="1"/>
</dbReference>
<evidence type="ECO:0000256" key="5">
    <source>
        <dbReference type="ARBA" id="ARBA00022833"/>
    </source>
</evidence>
<evidence type="ECO:0000256" key="4">
    <source>
        <dbReference type="ARBA" id="ARBA00022803"/>
    </source>
</evidence>
<dbReference type="InterPro" id="IPR019734">
    <property type="entry name" value="TPR_rpt"/>
</dbReference>
<dbReference type="PANTHER" id="PTHR23327:SF42">
    <property type="entry name" value="LON PEPTIDASE N-TERMINAL DOMAIN AND RING FINGER PROTEIN C14F5.10C"/>
    <property type="match status" value="1"/>
</dbReference>
<dbReference type="Pfam" id="PF13923">
    <property type="entry name" value="zf-C3HC4_2"/>
    <property type="match status" value="1"/>
</dbReference>
<evidence type="ECO:0000256" key="1">
    <source>
        <dbReference type="ARBA" id="ARBA00022723"/>
    </source>
</evidence>
<keyword evidence="3 6" id="KW-0863">Zinc-finger</keyword>
<dbReference type="PANTHER" id="PTHR23327">
    <property type="entry name" value="RING FINGER PROTEIN 127"/>
    <property type="match status" value="1"/>
</dbReference>
<protein>
    <recommendedName>
        <fullName evidence="13">LON peptidase N-terminal domain and RING finger protein 3</fullName>
    </recommendedName>
</protein>
<dbReference type="SUPFAM" id="SSF88697">
    <property type="entry name" value="PUA domain-like"/>
    <property type="match status" value="1"/>
</dbReference>
<dbReference type="CDD" id="cd16514">
    <property type="entry name" value="RING-HC_LONFs_rpt2"/>
    <property type="match status" value="1"/>
</dbReference>
<dbReference type="InterPro" id="IPR013105">
    <property type="entry name" value="TPR_2"/>
</dbReference>
<dbReference type="PROSITE" id="PS51787">
    <property type="entry name" value="LON_N"/>
    <property type="match status" value="1"/>
</dbReference>
<dbReference type="Gene3D" id="1.25.40.10">
    <property type="entry name" value="Tetratricopeptide repeat domain"/>
    <property type="match status" value="1"/>
</dbReference>
<dbReference type="InterPro" id="IPR011990">
    <property type="entry name" value="TPR-like_helical_dom_sf"/>
</dbReference>
<sequence>MVDLAREAFSTNNFSLAADIYERTIRENGPTSELFLGLADSLARTGLFVKAFESYTNAYRYGKVTPEKLKHLVIGLIDTVKQDISNSGNTTARKNCMFTCGSCRGLLVDPVTIPCGHTFCRKCLERDVSKTCELCNTVHYRLKVRQISSNVVLTNLIEKWFPNECKASQLKREGNEYIAKIDFQNAVRVYTQAIQMAPCDHLLLSNRCHAYASLDKFQEALADAECVVDLRPDWPKGYFRRGRALYGLGHYEDAAVAFLQCLALDQKVSSAKDYLSKALDKILSVLPPDDPKTHALEQRANPTMLRQLVESNFSQRGMLLPERDMQSTFNDLAKIVKDTITMANNFTSEPTPKGSRSSAQQQELIPAKKESFIPRQESIKGAATSESSEHLPVGDEILQMLTKCNSMPDCSEIDHVELEKKTLPRTHSPLSRKRSRIPSTAQCPVSPSHSSPNKVLRSFAVATTTTASTNSTILHGVTSTSAASALSSGDASERASSRRSFMEPEYTDIEDLECGLCYRLYFEPVTTPCGHMFCRKCLDRSLDHTVTCPICKGNLAEYLAERRQSVTDAVQSIMETYFGTEYAERCKINDEEMIELAKMGSEQQSEIPVFVCTLAFPTIACPLHIFEPRYRLMIRQCMESGTRQFGMCMHTNDEDGFSDYGVMLEIRDVQYFPDGRSVVDTIGGRRFKVLSRGKREGYNTAKVEFILDSIMEPQDVQTVNELQTELHAAVSAWLSQLPSFNQARITQHFGALPSLDAQPAGPNGPKWAWWAVAVLPLDQRVQLTMLRMASIKDRLVALKKVLNYMNRRNSR</sequence>
<evidence type="ECO:0000256" key="6">
    <source>
        <dbReference type="PROSITE-ProRule" id="PRU00175"/>
    </source>
</evidence>
<feature type="domain" description="Lon N-terminal" evidence="10">
    <location>
        <begin position="604"/>
        <end position="806"/>
    </location>
</feature>
<evidence type="ECO:0000313" key="11">
    <source>
        <dbReference type="EMBL" id="KAK3798785.1"/>
    </source>
</evidence>
<evidence type="ECO:0000259" key="9">
    <source>
        <dbReference type="PROSITE" id="PS50089"/>
    </source>
</evidence>
<dbReference type="Gene3D" id="2.30.130.40">
    <property type="entry name" value="LON domain-like"/>
    <property type="match status" value="1"/>
</dbReference>
<dbReference type="GO" id="GO:0008270">
    <property type="term" value="F:zinc ion binding"/>
    <property type="evidence" value="ECO:0007669"/>
    <property type="project" value="UniProtKB-KW"/>
</dbReference>
<dbReference type="SMART" id="SM00028">
    <property type="entry name" value="TPR"/>
    <property type="match status" value="4"/>
</dbReference>
<dbReference type="SMART" id="SM00184">
    <property type="entry name" value="RING"/>
    <property type="match status" value="2"/>
</dbReference>
<dbReference type="InterPro" id="IPR013083">
    <property type="entry name" value="Znf_RING/FYVE/PHD"/>
</dbReference>
<organism evidence="11 12">
    <name type="scientific">Elysia crispata</name>
    <name type="common">lettuce slug</name>
    <dbReference type="NCBI Taxonomy" id="231223"/>
    <lineage>
        <taxon>Eukaryota</taxon>
        <taxon>Metazoa</taxon>
        <taxon>Spiralia</taxon>
        <taxon>Lophotrochozoa</taxon>
        <taxon>Mollusca</taxon>
        <taxon>Gastropoda</taxon>
        <taxon>Heterobranchia</taxon>
        <taxon>Euthyneura</taxon>
        <taxon>Panpulmonata</taxon>
        <taxon>Sacoglossa</taxon>
        <taxon>Placobranchoidea</taxon>
        <taxon>Plakobranchidae</taxon>
        <taxon>Elysia</taxon>
    </lineage>
</organism>
<keyword evidence="5" id="KW-0862">Zinc</keyword>
<dbReference type="Gene3D" id="3.30.40.10">
    <property type="entry name" value="Zinc/RING finger domain, C3HC4 (zinc finger)"/>
    <property type="match status" value="2"/>
</dbReference>
<evidence type="ECO:0000256" key="3">
    <source>
        <dbReference type="ARBA" id="ARBA00022771"/>
    </source>
</evidence>
<evidence type="ECO:0000256" key="7">
    <source>
        <dbReference type="PROSITE-ProRule" id="PRU00339"/>
    </source>
</evidence>
<evidence type="ECO:0000313" key="12">
    <source>
        <dbReference type="Proteomes" id="UP001283361"/>
    </source>
</evidence>
<dbReference type="GO" id="GO:0061630">
    <property type="term" value="F:ubiquitin protein ligase activity"/>
    <property type="evidence" value="ECO:0007669"/>
    <property type="project" value="TreeGrafter"/>
</dbReference>
<dbReference type="InterPro" id="IPR015947">
    <property type="entry name" value="PUA-like_sf"/>
</dbReference>
<keyword evidence="2" id="KW-0677">Repeat</keyword>
<dbReference type="CDD" id="cd16513">
    <property type="entry name" value="RING-HC_LONFs_rpt1"/>
    <property type="match status" value="1"/>
</dbReference>
<dbReference type="InterPro" id="IPR018957">
    <property type="entry name" value="Znf_C3HC4_RING-type"/>
</dbReference>
<feature type="compositionally biased region" description="Polar residues" evidence="8">
    <location>
        <begin position="437"/>
        <end position="451"/>
    </location>
</feature>
<feature type="domain" description="RING-type" evidence="9">
    <location>
        <begin position="514"/>
        <end position="552"/>
    </location>
</feature>